<proteinExistence type="predicted"/>
<dbReference type="Gene3D" id="3.40.190.10">
    <property type="entry name" value="Periplasmic binding protein-like II"/>
    <property type="match status" value="2"/>
</dbReference>
<protein>
    <recommendedName>
        <fullName evidence="3">Solute-binding protein family 3/N-terminal domain-containing protein</fullName>
    </recommendedName>
</protein>
<evidence type="ECO:0008006" key="3">
    <source>
        <dbReference type="Google" id="ProtNLM"/>
    </source>
</evidence>
<dbReference type="PANTHER" id="PTHR35841">
    <property type="entry name" value="PHOSPHONATES-BINDING PERIPLASMIC PROTEIN"/>
    <property type="match status" value="1"/>
</dbReference>
<dbReference type="PANTHER" id="PTHR35841:SF1">
    <property type="entry name" value="PHOSPHONATES-BINDING PERIPLASMIC PROTEIN"/>
    <property type="match status" value="1"/>
</dbReference>
<dbReference type="SUPFAM" id="SSF53850">
    <property type="entry name" value="Periplasmic binding protein-like II"/>
    <property type="match status" value="1"/>
</dbReference>
<comment type="caution">
    <text evidence="1">The sequence shown here is derived from an EMBL/GenBank/DDBJ whole genome shotgun (WGS) entry which is preliminary data.</text>
</comment>
<name>A0A1F5WY92_9BACT</name>
<sequence>MYYHIYMKKLVIIAVLALLAGGVLWFVLTQYNVAPALPQAEEKEIVLFIAEPIGGNTADSPVFQASGKEYNPFIKYVASKLASYGVKDGNFVAVQNPYEASTLMRQGKLDIYVDSPFPAYVVAKLAGAEPIANRWKREQEFYHSNIFVKKDSPIKTLDDLKGKMMVFQKPDSTSAYFLPKAELIKRGYTFTQKTGPGDKVLPNEIGYYFASGDVEEFQDVLTGRAAASAQNDVDFKAIAGKDADNYRFIFSTIDVFRHVVVIRAGLDSKLKNAIKQILLDMDKTPEGQKILSDFKKTTKFSAFLPNAETAFKGISELTALIEKEIIGQ</sequence>
<dbReference type="Proteomes" id="UP000178114">
    <property type="component" value="Unassembled WGS sequence"/>
</dbReference>
<accession>A0A1F5WY92</accession>
<organism evidence="1 2">
    <name type="scientific">Candidatus Giovannonibacteria bacterium RIFCSPLOWO2_01_FULL_45_34</name>
    <dbReference type="NCBI Taxonomy" id="1798351"/>
    <lineage>
        <taxon>Bacteria</taxon>
        <taxon>Candidatus Giovannoniibacteriota</taxon>
    </lineage>
</organism>
<dbReference type="EMBL" id="MFID01000032">
    <property type="protein sequence ID" value="OGF80626.1"/>
    <property type="molecule type" value="Genomic_DNA"/>
</dbReference>
<evidence type="ECO:0000313" key="2">
    <source>
        <dbReference type="Proteomes" id="UP000178114"/>
    </source>
</evidence>
<dbReference type="Pfam" id="PF12974">
    <property type="entry name" value="Phosphonate-bd"/>
    <property type="match status" value="1"/>
</dbReference>
<gene>
    <name evidence="1" type="ORF">A2930_03005</name>
</gene>
<reference evidence="1 2" key="1">
    <citation type="journal article" date="2016" name="Nat. Commun.">
        <title>Thousands of microbial genomes shed light on interconnected biogeochemical processes in an aquifer system.</title>
        <authorList>
            <person name="Anantharaman K."/>
            <person name="Brown C.T."/>
            <person name="Hug L.A."/>
            <person name="Sharon I."/>
            <person name="Castelle C.J."/>
            <person name="Probst A.J."/>
            <person name="Thomas B.C."/>
            <person name="Singh A."/>
            <person name="Wilkins M.J."/>
            <person name="Karaoz U."/>
            <person name="Brodie E.L."/>
            <person name="Williams K.H."/>
            <person name="Hubbard S.S."/>
            <person name="Banfield J.F."/>
        </authorList>
    </citation>
    <scope>NUCLEOTIDE SEQUENCE [LARGE SCALE GENOMIC DNA]</scope>
</reference>
<evidence type="ECO:0000313" key="1">
    <source>
        <dbReference type="EMBL" id="OGF80626.1"/>
    </source>
</evidence>
<dbReference type="AlphaFoldDB" id="A0A1F5WY92"/>
<dbReference type="STRING" id="1798351.A2930_03005"/>